<comment type="similarity">
    <text evidence="2">Belongs to the peptidase S49 family.</text>
</comment>
<dbReference type="EMBL" id="CP015243">
    <property type="protein sequence ID" value="ANF58087.1"/>
    <property type="molecule type" value="Genomic_DNA"/>
</dbReference>
<feature type="transmembrane region" description="Helical" evidence="10">
    <location>
        <begin position="12"/>
        <end position="30"/>
    </location>
</feature>
<evidence type="ECO:0000256" key="5">
    <source>
        <dbReference type="ARBA" id="ARBA00022692"/>
    </source>
</evidence>
<reference evidence="13 14" key="1">
    <citation type="submission" date="2016-04" db="EMBL/GenBank/DDBJ databases">
        <title>Complete Genome Sequence of Halotalea alkalilenta IHB B 13600.</title>
        <authorList>
            <person name="Swarnkar M.K."/>
            <person name="Sharma A."/>
            <person name="Kaushal K."/>
            <person name="Soni R."/>
            <person name="Rana S."/>
            <person name="Singh A.K."/>
            <person name="Gulati A."/>
        </authorList>
    </citation>
    <scope>NUCLEOTIDE SEQUENCE [LARGE SCALE GENOMIC DNA]</scope>
    <source>
        <strain evidence="13 14">IHB B 13600</strain>
    </source>
</reference>
<dbReference type="InterPro" id="IPR047272">
    <property type="entry name" value="S49_SppA_C"/>
</dbReference>
<keyword evidence="6" id="KW-0378">Hydrolase</keyword>
<dbReference type="GO" id="GO:0005886">
    <property type="term" value="C:plasma membrane"/>
    <property type="evidence" value="ECO:0007669"/>
    <property type="project" value="UniProtKB-SubCell"/>
</dbReference>
<name>A0A172YFV5_9GAMM</name>
<dbReference type="PANTHER" id="PTHR42987">
    <property type="entry name" value="PEPTIDASE S49"/>
    <property type="match status" value="1"/>
</dbReference>
<dbReference type="Pfam" id="PF08496">
    <property type="entry name" value="Peptidase_S49_N"/>
    <property type="match status" value="1"/>
</dbReference>
<dbReference type="CDD" id="cd07023">
    <property type="entry name" value="S49_Sppa_N_C"/>
    <property type="match status" value="1"/>
</dbReference>
<dbReference type="Proteomes" id="UP000077875">
    <property type="component" value="Chromosome"/>
</dbReference>
<keyword evidence="3" id="KW-1003">Cell membrane</keyword>
<evidence type="ECO:0000313" key="14">
    <source>
        <dbReference type="Proteomes" id="UP000077875"/>
    </source>
</evidence>
<evidence type="ECO:0000256" key="2">
    <source>
        <dbReference type="ARBA" id="ARBA00008683"/>
    </source>
</evidence>
<protein>
    <submittedName>
        <fullName evidence="13">Protease SohB</fullName>
    </submittedName>
</protein>
<gene>
    <name evidence="13" type="ORF">A5892_11935</name>
</gene>
<evidence type="ECO:0000256" key="3">
    <source>
        <dbReference type="ARBA" id="ARBA00022475"/>
    </source>
</evidence>
<keyword evidence="5 10" id="KW-0812">Transmembrane</keyword>
<dbReference type="InterPro" id="IPR029045">
    <property type="entry name" value="ClpP/crotonase-like_dom_sf"/>
</dbReference>
<accession>A0A172YFV5</accession>
<dbReference type="GO" id="GO:0004252">
    <property type="term" value="F:serine-type endopeptidase activity"/>
    <property type="evidence" value="ECO:0007669"/>
    <property type="project" value="InterPro"/>
</dbReference>
<dbReference type="Pfam" id="PF01343">
    <property type="entry name" value="Peptidase_S49"/>
    <property type="match status" value="1"/>
</dbReference>
<evidence type="ECO:0000313" key="13">
    <source>
        <dbReference type="EMBL" id="ANF58087.1"/>
    </source>
</evidence>
<evidence type="ECO:0000259" key="11">
    <source>
        <dbReference type="Pfam" id="PF01343"/>
    </source>
</evidence>
<dbReference type="InterPro" id="IPR002142">
    <property type="entry name" value="Peptidase_S49"/>
</dbReference>
<dbReference type="KEGG" id="haa:A5892_11935"/>
<evidence type="ECO:0000256" key="4">
    <source>
        <dbReference type="ARBA" id="ARBA00022670"/>
    </source>
</evidence>
<evidence type="ECO:0000256" key="10">
    <source>
        <dbReference type="SAM" id="Phobius"/>
    </source>
</evidence>
<keyword evidence="8 10" id="KW-1133">Transmembrane helix</keyword>
<evidence type="ECO:0000256" key="8">
    <source>
        <dbReference type="ARBA" id="ARBA00022989"/>
    </source>
</evidence>
<proteinExistence type="inferred from homology"/>
<keyword evidence="4 13" id="KW-0645">Protease</keyword>
<dbReference type="GO" id="GO:0006508">
    <property type="term" value="P:proteolysis"/>
    <property type="evidence" value="ECO:0007669"/>
    <property type="project" value="UniProtKB-KW"/>
</dbReference>
<keyword evidence="7" id="KW-0720">Serine protease</keyword>
<dbReference type="AlphaFoldDB" id="A0A172YFV5"/>
<dbReference type="NCBIfam" id="NF008745">
    <property type="entry name" value="PRK11778.1"/>
    <property type="match status" value="1"/>
</dbReference>
<evidence type="ECO:0000259" key="12">
    <source>
        <dbReference type="Pfam" id="PF08496"/>
    </source>
</evidence>
<sequence length="348" mass="38234">MLDWLYDYGLFFARAATVVIAIAVIIALIARQKASAQRHGGKLVVLDRGEHFRRRRESLEAARLGPVLGAKARKQWAKLDKRKAKEEKKRAPEDGDAVAWVIDFNGDLRASATPALTEQVSSLLLAAREGDEVVVRLESGGGLVHAYGLAAAQLDRLREAKLKLTICVDKVAASGGYMMACCADRLIAAPFAVVGSIGVVAQVPNVHRLLKKHDIDVEVLTAGKHKRTLTILGENTEEGRAKFVEDLIDTHALFKAYVGARRPGLAIDEVADGDIWYGSEAVERGLIDEVGTSEAYLQRRAEEGKVFELAFKPTRSLAQRLGRQSARAVERGVERAIERLVQLGWERR</sequence>
<evidence type="ECO:0000256" key="7">
    <source>
        <dbReference type="ARBA" id="ARBA00022825"/>
    </source>
</evidence>
<dbReference type="PANTHER" id="PTHR42987:SF4">
    <property type="entry name" value="PROTEASE SOHB-RELATED"/>
    <property type="match status" value="1"/>
</dbReference>
<keyword evidence="14" id="KW-1185">Reference proteome</keyword>
<dbReference type="Gene3D" id="6.20.330.10">
    <property type="match status" value="1"/>
</dbReference>
<evidence type="ECO:0000256" key="9">
    <source>
        <dbReference type="ARBA" id="ARBA00023136"/>
    </source>
</evidence>
<feature type="domain" description="Peptidase S49 N-terminal proteobacteria" evidence="12">
    <location>
        <begin position="4"/>
        <end position="154"/>
    </location>
</feature>
<dbReference type="SUPFAM" id="SSF52096">
    <property type="entry name" value="ClpP/crotonase"/>
    <property type="match status" value="1"/>
</dbReference>
<comment type="subcellular location">
    <subcellularLocation>
        <location evidence="1">Cell membrane</location>
    </subcellularLocation>
</comment>
<dbReference type="InterPro" id="IPR013703">
    <property type="entry name" value="Peptidase_S49_N_proteobac"/>
</dbReference>
<feature type="domain" description="Peptidase S49" evidence="11">
    <location>
        <begin position="157"/>
        <end position="305"/>
    </location>
</feature>
<evidence type="ECO:0000256" key="6">
    <source>
        <dbReference type="ARBA" id="ARBA00022801"/>
    </source>
</evidence>
<dbReference type="STRING" id="376489.A5892_11935"/>
<dbReference type="Gene3D" id="3.90.226.10">
    <property type="entry name" value="2-enoyl-CoA Hydratase, Chain A, domain 1"/>
    <property type="match status" value="1"/>
</dbReference>
<keyword evidence="9 10" id="KW-0472">Membrane</keyword>
<organism evidence="13 14">
    <name type="scientific">Halotalea alkalilenta</name>
    <dbReference type="NCBI Taxonomy" id="376489"/>
    <lineage>
        <taxon>Bacteria</taxon>
        <taxon>Pseudomonadati</taxon>
        <taxon>Pseudomonadota</taxon>
        <taxon>Gammaproteobacteria</taxon>
        <taxon>Oceanospirillales</taxon>
        <taxon>Halomonadaceae</taxon>
        <taxon>Halotalea</taxon>
    </lineage>
</organism>
<dbReference type="RefSeq" id="WP_064122993.1">
    <property type="nucleotide sequence ID" value="NZ_CP015243.1"/>
</dbReference>
<evidence type="ECO:0000256" key="1">
    <source>
        <dbReference type="ARBA" id="ARBA00004236"/>
    </source>
</evidence>